<dbReference type="GO" id="GO:0046982">
    <property type="term" value="F:protein heterodimerization activity"/>
    <property type="evidence" value="ECO:0007669"/>
    <property type="project" value="InterPro"/>
</dbReference>
<feature type="compositionally biased region" description="Pro residues" evidence="5">
    <location>
        <begin position="107"/>
        <end position="121"/>
    </location>
</feature>
<accession>A0AA43TTK1</accession>
<feature type="compositionally biased region" description="Basic and acidic residues" evidence="5">
    <location>
        <begin position="183"/>
        <end position="197"/>
    </location>
</feature>
<keyword evidence="2" id="KW-0227">DNA damage</keyword>
<dbReference type="Proteomes" id="UP001161017">
    <property type="component" value="Unassembled WGS sequence"/>
</dbReference>
<dbReference type="AlphaFoldDB" id="A0AA43TTK1"/>
<feature type="region of interest" description="Disordered" evidence="5">
    <location>
        <begin position="183"/>
        <end position="220"/>
    </location>
</feature>
<organism evidence="6 7">
    <name type="scientific">Ramalina farinacea</name>
    <dbReference type="NCBI Taxonomy" id="258253"/>
    <lineage>
        <taxon>Eukaryota</taxon>
        <taxon>Fungi</taxon>
        <taxon>Dikarya</taxon>
        <taxon>Ascomycota</taxon>
        <taxon>Pezizomycotina</taxon>
        <taxon>Lecanoromycetes</taxon>
        <taxon>OSLEUM clade</taxon>
        <taxon>Lecanoromycetidae</taxon>
        <taxon>Lecanorales</taxon>
        <taxon>Lecanorineae</taxon>
        <taxon>Ramalinaceae</taxon>
        <taxon>Ramalina</taxon>
    </lineage>
</organism>
<dbReference type="Pfam" id="PF09415">
    <property type="entry name" value="CENP-X"/>
    <property type="match status" value="1"/>
</dbReference>
<comment type="caution">
    <text evidence="6">The sequence shown here is derived from an EMBL/GenBank/DDBJ whole genome shotgun (WGS) entry which is preliminary data.</text>
</comment>
<evidence type="ECO:0000256" key="1">
    <source>
        <dbReference type="ARBA" id="ARBA00009359"/>
    </source>
</evidence>
<sequence length="220" mass="23916">MAPPTNRKQFKPPRPGGRPTKASKASVSKSSKTKSHAKSPPRRKSAPSARTHVISSDDDDDDDGENDDEDSASSPGNAGRRRRQLLLDEEADDHDNNDNDESMGSPEPSPSPLYDPPPTIPPALLTKLLHHHFPSNQPQSGTGDTDRGSNVRISKDAMGVVGKYMETFVREAIARAAYERNEELDRREKEGKGREVGGDVLEVSTLSTEPGHDLMNSVGD</sequence>
<feature type="compositionally biased region" description="Acidic residues" evidence="5">
    <location>
        <begin position="56"/>
        <end position="71"/>
    </location>
</feature>
<feature type="compositionally biased region" description="Basic and acidic residues" evidence="5">
    <location>
        <begin position="144"/>
        <end position="153"/>
    </location>
</feature>
<dbReference type="CDD" id="cd22921">
    <property type="entry name" value="HFD_CENP-X"/>
    <property type="match status" value="1"/>
</dbReference>
<evidence type="ECO:0000256" key="2">
    <source>
        <dbReference type="ARBA" id="ARBA00022763"/>
    </source>
</evidence>
<protein>
    <submittedName>
        <fullName evidence="6">Uncharacterized protein</fullName>
    </submittedName>
</protein>
<feature type="compositionally biased region" description="Basic residues" evidence="5">
    <location>
        <begin position="31"/>
        <end position="45"/>
    </location>
</feature>
<comment type="similarity">
    <text evidence="1">Belongs to the CENP-X/MHF2 family.</text>
</comment>
<evidence type="ECO:0000313" key="6">
    <source>
        <dbReference type="EMBL" id="MDI1487668.1"/>
    </source>
</evidence>
<dbReference type="GO" id="GO:0006281">
    <property type="term" value="P:DNA repair"/>
    <property type="evidence" value="ECO:0007669"/>
    <property type="project" value="UniProtKB-KW"/>
</dbReference>
<dbReference type="InterPro" id="IPR009072">
    <property type="entry name" value="Histone-fold"/>
</dbReference>
<evidence type="ECO:0000256" key="4">
    <source>
        <dbReference type="ARBA" id="ARBA00023204"/>
    </source>
</evidence>
<dbReference type="Gene3D" id="1.10.20.10">
    <property type="entry name" value="Histone, subunit A"/>
    <property type="match status" value="1"/>
</dbReference>
<dbReference type="GO" id="GO:0003677">
    <property type="term" value="F:DNA binding"/>
    <property type="evidence" value="ECO:0007669"/>
    <property type="project" value="UniProtKB-KW"/>
</dbReference>
<keyword evidence="3" id="KW-0238">DNA-binding</keyword>
<feature type="region of interest" description="Disordered" evidence="5">
    <location>
        <begin position="1"/>
        <end position="153"/>
    </location>
</feature>
<dbReference type="GO" id="GO:0051382">
    <property type="term" value="P:kinetochore assembly"/>
    <property type="evidence" value="ECO:0007669"/>
    <property type="project" value="InterPro"/>
</dbReference>
<keyword evidence="4" id="KW-0234">DNA repair</keyword>
<name>A0AA43TTK1_9LECA</name>
<evidence type="ECO:0000256" key="3">
    <source>
        <dbReference type="ARBA" id="ARBA00023125"/>
    </source>
</evidence>
<dbReference type="InterPro" id="IPR018552">
    <property type="entry name" value="CENP-X"/>
</dbReference>
<dbReference type="EMBL" id="JAPUFD010000006">
    <property type="protein sequence ID" value="MDI1487668.1"/>
    <property type="molecule type" value="Genomic_DNA"/>
</dbReference>
<evidence type="ECO:0000256" key="5">
    <source>
        <dbReference type="SAM" id="MobiDB-lite"/>
    </source>
</evidence>
<feature type="compositionally biased region" description="Polar residues" evidence="5">
    <location>
        <begin position="134"/>
        <end position="143"/>
    </location>
</feature>
<feature type="compositionally biased region" description="Acidic residues" evidence="5">
    <location>
        <begin position="87"/>
        <end position="101"/>
    </location>
</feature>
<reference evidence="6" key="1">
    <citation type="journal article" date="2023" name="Genome Biol. Evol.">
        <title>First Whole Genome Sequence and Flow Cytometry Genome Size Data for the Lichen-Forming Fungus Ramalina farinacea (Ascomycota).</title>
        <authorList>
            <person name="Llewellyn T."/>
            <person name="Mian S."/>
            <person name="Hill R."/>
            <person name="Leitch I.J."/>
            <person name="Gaya E."/>
        </authorList>
    </citation>
    <scope>NUCLEOTIDE SEQUENCE</scope>
    <source>
        <strain evidence="6">LIQ254RAFAR</strain>
    </source>
</reference>
<evidence type="ECO:0000313" key="7">
    <source>
        <dbReference type="Proteomes" id="UP001161017"/>
    </source>
</evidence>
<gene>
    <name evidence="6" type="ORF">OHK93_006939</name>
</gene>
<keyword evidence="7" id="KW-1185">Reference proteome</keyword>
<proteinExistence type="inferred from homology"/>